<dbReference type="RefSeq" id="WP_114787485.1">
    <property type="nucleotide sequence ID" value="NZ_WWEU01000009.1"/>
</dbReference>
<protein>
    <submittedName>
        <fullName evidence="1">Uncharacterized protein</fullName>
    </submittedName>
</protein>
<name>A0A6L8M5C8_9VIBR</name>
<evidence type="ECO:0000313" key="1">
    <source>
        <dbReference type="EMBL" id="MYM61142.1"/>
    </source>
</evidence>
<dbReference type="AlphaFoldDB" id="A0A6L8M5C8"/>
<comment type="caution">
    <text evidence="1">The sequence shown here is derived from an EMBL/GenBank/DDBJ whole genome shotgun (WGS) entry which is preliminary data.</text>
</comment>
<dbReference type="EMBL" id="WWEU01000009">
    <property type="protein sequence ID" value="MYM61142.1"/>
    <property type="molecule type" value="Genomic_DNA"/>
</dbReference>
<proteinExistence type="predicted"/>
<sequence length="65" mass="7076">MNFDATEHIQCADVKVQQLTAVAIAAGEAANQIDHATLSLCFQVIEQLGRECQQHINHAELTSEA</sequence>
<organism evidence="1 2">
    <name type="scientific">Vibrio tetraodonis subsp. pristinus</name>
    <dbReference type="NCBI Taxonomy" id="2695891"/>
    <lineage>
        <taxon>Bacteria</taxon>
        <taxon>Pseudomonadati</taxon>
        <taxon>Pseudomonadota</taxon>
        <taxon>Gammaproteobacteria</taxon>
        <taxon>Vibrionales</taxon>
        <taxon>Vibrionaceae</taxon>
        <taxon>Vibrio</taxon>
    </lineage>
</organism>
<keyword evidence="2" id="KW-1185">Reference proteome</keyword>
<reference evidence="1 2" key="1">
    <citation type="submission" date="2020-01" db="EMBL/GenBank/DDBJ databases">
        <title>Draft Genome Sequence of Vibrio sp. strain OCN044, Isolated from a Healthy Coral at Palmyra Atoll.</title>
        <authorList>
            <person name="Videau P."/>
            <person name="Loughran R."/>
            <person name="Esquivel A."/>
            <person name="Deadmond M."/>
            <person name="Paddock B.E."/>
            <person name="Saw J.H."/>
            <person name="Ushijima B."/>
        </authorList>
    </citation>
    <scope>NUCLEOTIDE SEQUENCE [LARGE SCALE GENOMIC DNA]</scope>
    <source>
        <strain evidence="1 2">OCN044</strain>
    </source>
</reference>
<evidence type="ECO:0000313" key="2">
    <source>
        <dbReference type="Proteomes" id="UP000478571"/>
    </source>
</evidence>
<gene>
    <name evidence="1" type="ORF">GTG28_18085</name>
</gene>
<accession>A0A6L8M5C8</accession>
<dbReference type="Proteomes" id="UP000478571">
    <property type="component" value="Unassembled WGS sequence"/>
</dbReference>